<comment type="subcellular location">
    <subcellularLocation>
        <location evidence="1">Membrane</location>
        <topology evidence="1">Multi-pass membrane protein</topology>
    </subcellularLocation>
</comment>
<feature type="transmembrane region" description="Helical" evidence="6">
    <location>
        <begin position="106"/>
        <end position="131"/>
    </location>
</feature>
<feature type="transmembrane region" description="Helical" evidence="6">
    <location>
        <begin position="358"/>
        <end position="379"/>
    </location>
</feature>
<comment type="similarity">
    <text evidence="2">Belongs to the purine-cytosine permease (2.A.39) family.</text>
</comment>
<keyword evidence="5 6" id="KW-0472">Membrane</keyword>
<organism evidence="7 8">
    <name type="scientific">Bacillus aerolatus</name>
    <dbReference type="NCBI Taxonomy" id="2653354"/>
    <lineage>
        <taxon>Bacteria</taxon>
        <taxon>Bacillati</taxon>
        <taxon>Bacillota</taxon>
        <taxon>Bacilli</taxon>
        <taxon>Bacillales</taxon>
        <taxon>Bacillaceae</taxon>
        <taxon>Bacillus</taxon>
    </lineage>
</organism>
<evidence type="ECO:0000256" key="1">
    <source>
        <dbReference type="ARBA" id="ARBA00004141"/>
    </source>
</evidence>
<proteinExistence type="inferred from homology"/>
<feature type="transmembrane region" description="Helical" evidence="6">
    <location>
        <begin position="76"/>
        <end position="94"/>
    </location>
</feature>
<dbReference type="AlphaFoldDB" id="A0A6I1FKS9"/>
<keyword evidence="3 6" id="KW-0812">Transmembrane</keyword>
<evidence type="ECO:0000256" key="2">
    <source>
        <dbReference type="ARBA" id="ARBA00008974"/>
    </source>
</evidence>
<dbReference type="InterPro" id="IPR001248">
    <property type="entry name" value="Pur-cyt_permease"/>
</dbReference>
<accession>A0A6I1FKS9</accession>
<dbReference type="Pfam" id="PF02133">
    <property type="entry name" value="Transp_cyt_pur"/>
    <property type="match status" value="1"/>
</dbReference>
<dbReference type="InterPro" id="IPR030191">
    <property type="entry name" value="CodB"/>
</dbReference>
<dbReference type="GO" id="GO:0005886">
    <property type="term" value="C:plasma membrane"/>
    <property type="evidence" value="ECO:0007669"/>
    <property type="project" value="TreeGrafter"/>
</dbReference>
<dbReference type="PANTHER" id="PTHR30569:SF0">
    <property type="entry name" value="CYTOSINE PERMEASE"/>
    <property type="match status" value="1"/>
</dbReference>
<dbReference type="GO" id="GO:0015209">
    <property type="term" value="F:cytosine transmembrane transporter activity"/>
    <property type="evidence" value="ECO:0007669"/>
    <property type="project" value="InterPro"/>
</dbReference>
<feature type="transmembrane region" description="Helical" evidence="6">
    <location>
        <begin position="400"/>
        <end position="425"/>
    </location>
</feature>
<dbReference type="Proteomes" id="UP000429595">
    <property type="component" value="Unassembled WGS sequence"/>
</dbReference>
<feature type="transmembrane region" description="Helical" evidence="6">
    <location>
        <begin position="431"/>
        <end position="450"/>
    </location>
</feature>
<feature type="transmembrane region" description="Helical" evidence="6">
    <location>
        <begin position="177"/>
        <end position="194"/>
    </location>
</feature>
<reference evidence="7 8" key="1">
    <citation type="submission" date="2019-10" db="EMBL/GenBank/DDBJ databases">
        <title>Bacillus aerolatum sp. nov., isolated from bioaerosol of sport playgrounds.</title>
        <authorList>
            <person name="Chen P."/>
            <person name="Zhang G."/>
        </authorList>
    </citation>
    <scope>NUCLEOTIDE SEQUENCE [LARGE SCALE GENOMIC DNA]</scope>
    <source>
        <strain evidence="7 8">CX253</strain>
    </source>
</reference>
<keyword evidence="4 6" id="KW-1133">Transmembrane helix</keyword>
<evidence type="ECO:0000313" key="8">
    <source>
        <dbReference type="Proteomes" id="UP000429595"/>
    </source>
</evidence>
<feature type="transmembrane region" description="Helical" evidence="6">
    <location>
        <begin position="248"/>
        <end position="274"/>
    </location>
</feature>
<feature type="transmembrane region" description="Helical" evidence="6">
    <location>
        <begin position="143"/>
        <end position="165"/>
    </location>
</feature>
<dbReference type="Gene3D" id="1.10.4160.10">
    <property type="entry name" value="Hydantoin permease"/>
    <property type="match status" value="1"/>
</dbReference>
<dbReference type="PANTHER" id="PTHR30569">
    <property type="entry name" value="CYTOSINE TRANSPORTER CODB"/>
    <property type="match status" value="1"/>
</dbReference>
<feature type="transmembrane region" description="Helical" evidence="6">
    <location>
        <begin position="214"/>
        <end position="236"/>
    </location>
</feature>
<gene>
    <name evidence="7" type="ORF">F9802_06605</name>
</gene>
<evidence type="ECO:0000256" key="6">
    <source>
        <dbReference type="SAM" id="Phobius"/>
    </source>
</evidence>
<sequence length="471" mass="51316">MVEILRPKTGEKREEVSKEEKKDDFALEKVPVEGRTMGWLSITNVTLGVATAMLFIQMGSLMAINFGAVNALIAEIYATVVAGVIGIGICYYAAKSGLNVNLMARGGGVGYFGASITSLIYALNFIMYCAIEGSIMAAAVHEYISFVPVWGLMIFFGLIVIPLNWFGIKQLDKLQKWSMPLFILLLGTGFFIVLNTSTFEGSIWTFLPEGGEVGGASLLACIGIMNGLVGIMALLVSDYARFIKKEEFKIGVFAVGFIPQLVCFFIMGVIGIWFGVQMGEENPGVFFVQILGIGGALFTILTQLRINITNLYSSSLSLANFFENVFKFKPGRNFWVVFTSIAAIILMLGGVLDHLGSLLTFQGVFLLSWAAILLCDAFVVKRLLKIGPKYFEHRQEYLYAWNPVGVVSLIAASVVGSIAAFGYMGIFLQNIAAFFAAIIAFALTIVLALATKGKYYSKKAANDVESDEYIA</sequence>
<evidence type="ECO:0000313" key="7">
    <source>
        <dbReference type="EMBL" id="KAB7707418.1"/>
    </source>
</evidence>
<evidence type="ECO:0000256" key="3">
    <source>
        <dbReference type="ARBA" id="ARBA00022692"/>
    </source>
</evidence>
<name>A0A6I1FKS9_9BACI</name>
<keyword evidence="8" id="KW-1185">Reference proteome</keyword>
<feature type="transmembrane region" description="Helical" evidence="6">
    <location>
        <begin position="334"/>
        <end position="352"/>
    </location>
</feature>
<evidence type="ECO:0000256" key="5">
    <source>
        <dbReference type="ARBA" id="ARBA00023136"/>
    </source>
</evidence>
<evidence type="ECO:0000256" key="4">
    <source>
        <dbReference type="ARBA" id="ARBA00022989"/>
    </source>
</evidence>
<comment type="caution">
    <text evidence="7">The sequence shown here is derived from an EMBL/GenBank/DDBJ whole genome shotgun (WGS) entry which is preliminary data.</text>
</comment>
<feature type="transmembrane region" description="Helical" evidence="6">
    <location>
        <begin position="286"/>
        <end position="304"/>
    </location>
</feature>
<dbReference type="EMBL" id="WEIO01000003">
    <property type="protein sequence ID" value="KAB7707418.1"/>
    <property type="molecule type" value="Genomic_DNA"/>
</dbReference>
<feature type="transmembrane region" description="Helical" evidence="6">
    <location>
        <begin position="45"/>
        <end position="64"/>
    </location>
</feature>
<dbReference type="RefSeq" id="WP_152150382.1">
    <property type="nucleotide sequence ID" value="NZ_WEIO01000003.1"/>
</dbReference>
<protein>
    <submittedName>
        <fullName evidence="7">Permease</fullName>
    </submittedName>
</protein>